<reference evidence="9" key="1">
    <citation type="journal article" date="2023" name="G3 (Bethesda)">
        <title>Whole genome assembly and annotation of the endangered Caribbean coral Acropora cervicornis.</title>
        <authorList>
            <person name="Selwyn J.D."/>
            <person name="Vollmer S.V."/>
        </authorList>
    </citation>
    <scope>NUCLEOTIDE SEQUENCE</scope>
    <source>
        <strain evidence="9">K2</strain>
    </source>
</reference>
<reference evidence="9" key="2">
    <citation type="journal article" date="2023" name="Science">
        <title>Genomic signatures of disease resistance in endangered staghorn corals.</title>
        <authorList>
            <person name="Vollmer S.V."/>
            <person name="Selwyn J.D."/>
            <person name="Despard B.A."/>
            <person name="Roesel C.L."/>
        </authorList>
    </citation>
    <scope>NUCLEOTIDE SEQUENCE</scope>
    <source>
        <strain evidence="9">K2</strain>
    </source>
</reference>
<evidence type="ECO:0000256" key="1">
    <source>
        <dbReference type="ARBA" id="ARBA00001946"/>
    </source>
</evidence>
<name>A0AAD9R746_ACRCE</name>
<accession>A0AAD9R746</accession>
<dbReference type="GO" id="GO:0005975">
    <property type="term" value="P:carbohydrate metabolic process"/>
    <property type="evidence" value="ECO:0007669"/>
    <property type="project" value="InterPro"/>
</dbReference>
<evidence type="ECO:0000256" key="7">
    <source>
        <dbReference type="ARBA" id="ARBA00022842"/>
    </source>
</evidence>
<evidence type="ECO:0000313" key="10">
    <source>
        <dbReference type="Proteomes" id="UP001249851"/>
    </source>
</evidence>
<keyword evidence="7" id="KW-0460">Magnesium</keyword>
<keyword evidence="10" id="KW-1185">Reference proteome</keyword>
<dbReference type="PANTHER" id="PTHR31609:SF1">
    <property type="entry name" value="CARBOHYDRATE DEACETYLASE"/>
    <property type="match status" value="1"/>
</dbReference>
<dbReference type="GO" id="GO:0016787">
    <property type="term" value="F:hydrolase activity"/>
    <property type="evidence" value="ECO:0007669"/>
    <property type="project" value="UniProtKB-KW"/>
</dbReference>
<comment type="cofactor">
    <cofactor evidence="1">
        <name>Mg(2+)</name>
        <dbReference type="ChEBI" id="CHEBI:18420"/>
    </cofactor>
</comment>
<protein>
    <recommendedName>
        <fullName evidence="4">Carbohydrate deacetylase</fullName>
    </recommendedName>
</protein>
<keyword evidence="5" id="KW-0479">Metal-binding</keyword>
<evidence type="ECO:0000256" key="8">
    <source>
        <dbReference type="ARBA" id="ARBA00023277"/>
    </source>
</evidence>
<evidence type="ECO:0000256" key="3">
    <source>
        <dbReference type="ARBA" id="ARBA00008843"/>
    </source>
</evidence>
<evidence type="ECO:0000313" key="9">
    <source>
        <dbReference type="EMBL" id="KAK2574239.1"/>
    </source>
</evidence>
<dbReference type="PANTHER" id="PTHR31609">
    <property type="entry name" value="YDJC DEACETYLASE FAMILY MEMBER"/>
    <property type="match status" value="1"/>
</dbReference>
<comment type="caution">
    <text evidence="9">The sequence shown here is derived from an EMBL/GenBank/DDBJ whole genome shotgun (WGS) entry which is preliminary data.</text>
</comment>
<proteinExistence type="inferred from homology"/>
<comment type="similarity">
    <text evidence="3">Belongs to the YdjC deacetylase family.</text>
</comment>
<dbReference type="GO" id="GO:0019213">
    <property type="term" value="F:deacetylase activity"/>
    <property type="evidence" value="ECO:0007669"/>
    <property type="project" value="TreeGrafter"/>
</dbReference>
<evidence type="ECO:0000256" key="6">
    <source>
        <dbReference type="ARBA" id="ARBA00022801"/>
    </source>
</evidence>
<gene>
    <name evidence="9" type="ORF">P5673_000378</name>
</gene>
<dbReference type="Pfam" id="PF04794">
    <property type="entry name" value="YdjC"/>
    <property type="match status" value="1"/>
</dbReference>
<dbReference type="InterPro" id="IPR011330">
    <property type="entry name" value="Glyco_hydro/deAcase_b/a-brl"/>
</dbReference>
<evidence type="ECO:0000256" key="4">
    <source>
        <dbReference type="ARBA" id="ARBA00018477"/>
    </source>
</evidence>
<dbReference type="AlphaFoldDB" id="A0AAD9R746"/>
<organism evidence="9 10">
    <name type="scientific">Acropora cervicornis</name>
    <name type="common">Staghorn coral</name>
    <dbReference type="NCBI Taxonomy" id="6130"/>
    <lineage>
        <taxon>Eukaryota</taxon>
        <taxon>Metazoa</taxon>
        <taxon>Cnidaria</taxon>
        <taxon>Anthozoa</taxon>
        <taxon>Hexacorallia</taxon>
        <taxon>Scleractinia</taxon>
        <taxon>Astrocoeniina</taxon>
        <taxon>Acroporidae</taxon>
        <taxon>Acropora</taxon>
    </lineage>
</organism>
<dbReference type="Gene3D" id="3.20.20.370">
    <property type="entry name" value="Glycoside hydrolase/deacetylase"/>
    <property type="match status" value="1"/>
</dbReference>
<dbReference type="SUPFAM" id="SSF88713">
    <property type="entry name" value="Glycoside hydrolase/deacetylase"/>
    <property type="match status" value="1"/>
</dbReference>
<dbReference type="Proteomes" id="UP001249851">
    <property type="component" value="Unassembled WGS sequence"/>
</dbReference>
<evidence type="ECO:0000256" key="5">
    <source>
        <dbReference type="ARBA" id="ARBA00022723"/>
    </source>
</evidence>
<keyword evidence="8" id="KW-0119">Carbohydrate metabolism</keyword>
<comment type="function">
    <text evidence="2">Probably catalyzes the deacetylation of acetylated carbohydrates an important step in the degradation of oligosaccharides.</text>
</comment>
<evidence type="ECO:0000256" key="2">
    <source>
        <dbReference type="ARBA" id="ARBA00003451"/>
    </source>
</evidence>
<dbReference type="GO" id="GO:0046872">
    <property type="term" value="F:metal ion binding"/>
    <property type="evidence" value="ECO:0007669"/>
    <property type="project" value="UniProtKB-KW"/>
</dbReference>
<keyword evidence="6" id="KW-0378">Hydrolase</keyword>
<sequence length="284" mass="31948">MAEEDHKKLVVNADDFGYCDQRNRGIVESFQDGVVSSASLLANAVKASDGVKLSRHYGIPLGLHLNLTEGSPIKQKCSSLTSENGFFKGKFGFREALMRGEIDLKEVKQEIQTQLHWFEDTVGFLPTHIDGHQHVHIIPQVCKILAVVMKTAGIYWTRIPIERNFDGCAWIEEPRRSFYKFSDHFIGLSTMGKDMTFNRIKQVLDLVYNEKSQGKITAHHESTCELMVHPGYKSIIGCGGCGEGPDVFACSAEREHELCILKGSDLKDYLRTNNIQLHSFKSLV</sequence>
<dbReference type="EMBL" id="JARQWQ010000001">
    <property type="protein sequence ID" value="KAK2574239.1"/>
    <property type="molecule type" value="Genomic_DNA"/>
</dbReference>
<dbReference type="InterPro" id="IPR006879">
    <property type="entry name" value="YdjC-like"/>
</dbReference>